<sequence length="482" mass="54226">MMAPQDEPVRTDETQKRLLDWTTGQAPSERLAAQVLLAAGYEDVDPSHPLGGPDGGRDGECTRDGVRGVWAVYFSRGQDRTLTKLKNKLKADIKAAAKHNPKFLVFVTNQEVRVSERDALRELGVDFEIELFHNERIAAILDQSHLAQVRQQFLGIPAIAVAPLDVHVTVDSSALAFTDHDRLRDTFVAMREDQIRERSEEGHERVRKEEEARAIERAAREREAQARAAAEGRPYLAGLSGIMDSFALRNPIMAGLATPTVADIFPNGIPGMYGSKPPKPPEPLSEEQIQAKVEKYRRKLDKRWPSCRDYLASVAFPALRFRIRNAAEVFLKEVEVIVTFHGARGVSHRGLQAYEFNKVENPKWSPPAGSYGITTAYAEPFELARPRDYPIEWRHNDDGDLEVVVTLPQLRPHPEWRSDRFDDDVVLIVDPEFEGDEITVSYTVTANPYGKHLVGEPFTVPVERRSMYEVLKTTDAAAKKDS</sequence>
<protein>
    <submittedName>
        <fullName evidence="1">Uncharacterized protein</fullName>
    </submittedName>
</protein>
<gene>
    <name evidence="1" type="ORF">BST42_20015</name>
</gene>
<dbReference type="AlphaFoldDB" id="A0A1X0IQF9"/>
<keyword evidence="2" id="KW-1185">Reference proteome</keyword>
<dbReference type="Proteomes" id="UP000192534">
    <property type="component" value="Unassembled WGS sequence"/>
</dbReference>
<dbReference type="EMBL" id="MVIH01000010">
    <property type="protein sequence ID" value="ORB50492.1"/>
    <property type="molecule type" value="Genomic_DNA"/>
</dbReference>
<evidence type="ECO:0000313" key="1">
    <source>
        <dbReference type="EMBL" id="ORB50492.1"/>
    </source>
</evidence>
<name>A0A1X0IQF9_MYCRH</name>
<comment type="caution">
    <text evidence="1">The sequence shown here is derived from an EMBL/GenBank/DDBJ whole genome shotgun (WGS) entry which is preliminary data.</text>
</comment>
<organism evidence="1 2">
    <name type="scientific">Mycolicibacterium rhodesiae</name>
    <name type="common">Mycobacterium rhodesiae</name>
    <dbReference type="NCBI Taxonomy" id="36814"/>
    <lineage>
        <taxon>Bacteria</taxon>
        <taxon>Bacillati</taxon>
        <taxon>Actinomycetota</taxon>
        <taxon>Actinomycetes</taxon>
        <taxon>Mycobacteriales</taxon>
        <taxon>Mycobacteriaceae</taxon>
        <taxon>Mycolicibacterium</taxon>
    </lineage>
</organism>
<accession>A0A1X0IQF9</accession>
<proteinExistence type="predicted"/>
<evidence type="ECO:0000313" key="2">
    <source>
        <dbReference type="Proteomes" id="UP000192534"/>
    </source>
</evidence>
<reference evidence="1 2" key="1">
    <citation type="submission" date="2016-12" db="EMBL/GenBank/DDBJ databases">
        <title>The new phylogeny of genus Mycobacterium.</title>
        <authorList>
            <person name="Tortoli E."/>
            <person name="Trovato A."/>
            <person name="Cirillo D.M."/>
        </authorList>
    </citation>
    <scope>NUCLEOTIDE SEQUENCE [LARGE SCALE GENOMIC DNA]</scope>
    <source>
        <strain evidence="1 2">DSM 44223</strain>
    </source>
</reference>